<dbReference type="EMBL" id="AZFF01000006">
    <property type="protein sequence ID" value="KRL55798.1"/>
    <property type="molecule type" value="Genomic_DNA"/>
</dbReference>
<reference evidence="2 3" key="1">
    <citation type="journal article" date="2015" name="Genome Announc.">
        <title>Expanding the biotechnology potential of lactobacilli through comparative genomics of 213 strains and associated genera.</title>
        <authorList>
            <person name="Sun Z."/>
            <person name="Harris H.M."/>
            <person name="McCann A."/>
            <person name="Guo C."/>
            <person name="Argimon S."/>
            <person name="Zhang W."/>
            <person name="Yang X."/>
            <person name="Jeffery I.B."/>
            <person name="Cooney J.C."/>
            <person name="Kagawa T.F."/>
            <person name="Liu W."/>
            <person name="Song Y."/>
            <person name="Salvetti E."/>
            <person name="Wrobel A."/>
            <person name="Rasinkangas P."/>
            <person name="Parkhill J."/>
            <person name="Rea M.C."/>
            <person name="O'Sullivan O."/>
            <person name="Ritari J."/>
            <person name="Douillard F.P."/>
            <person name="Paul Ross R."/>
            <person name="Yang R."/>
            <person name="Briner A.E."/>
            <person name="Felis G.E."/>
            <person name="de Vos W.M."/>
            <person name="Barrangou R."/>
            <person name="Klaenhammer T.R."/>
            <person name="Caufield P.W."/>
            <person name="Cui Y."/>
            <person name="Zhang H."/>
            <person name="O'Toole P.W."/>
        </authorList>
    </citation>
    <scope>NUCLEOTIDE SEQUENCE [LARGE SCALE GENOMIC DNA]</scope>
    <source>
        <strain evidence="2 3">DSM 15814</strain>
    </source>
</reference>
<dbReference type="RefSeq" id="WP_017261294.1">
    <property type="nucleotide sequence ID" value="NZ_AUAW01000008.1"/>
</dbReference>
<evidence type="ECO:0000313" key="3">
    <source>
        <dbReference type="Proteomes" id="UP000051999"/>
    </source>
</evidence>
<evidence type="ECO:0000256" key="1">
    <source>
        <dbReference type="SAM" id="SignalP"/>
    </source>
</evidence>
<dbReference type="AlphaFoldDB" id="A0A0R1RG83"/>
<keyword evidence="1" id="KW-0732">Signal</keyword>
<name>A0A0R1RG83_9LACO</name>
<evidence type="ECO:0000313" key="2">
    <source>
        <dbReference type="EMBL" id="KRL55798.1"/>
    </source>
</evidence>
<dbReference type="OrthoDB" id="2604992at2"/>
<keyword evidence="3" id="KW-1185">Reference proteome</keyword>
<feature type="signal peptide" evidence="1">
    <location>
        <begin position="1"/>
        <end position="31"/>
    </location>
</feature>
<organism evidence="2 3">
    <name type="scientific">Furfurilactobacillus rossiae DSM 15814</name>
    <dbReference type="NCBI Taxonomy" id="1114972"/>
    <lineage>
        <taxon>Bacteria</taxon>
        <taxon>Bacillati</taxon>
        <taxon>Bacillota</taxon>
        <taxon>Bacilli</taxon>
        <taxon>Lactobacillales</taxon>
        <taxon>Lactobacillaceae</taxon>
        <taxon>Furfurilactobacillus</taxon>
    </lineage>
</organism>
<dbReference type="PATRIC" id="fig|1114972.6.peg.2392"/>
<protein>
    <submittedName>
        <fullName evidence="2">Uncharacterized protein</fullName>
    </submittedName>
</protein>
<sequence>MNKLGMKAATVAAALTMGSSLVVLPSGTAKASSNNNQVVIKQLDGSPHNNESFGVTTVAMKGKKILAAKVDEFQFIKTSQSKGFTSVPNSDKKFGQEGYKKGETLISKANNDKAYSALMKNIAHSTKGREESLTAIENYVKGKTASQLYAAAKKNKAMQKKVISGATLTSTNGYVKAIADAATKGYTTKGSKVSGDNVVLKQTNGAPHGNESFAVTTVAMSGDKVAASSIDEFQFINTKQNKGYKGVPNSYSKFGKEGYKSNEILISKQANDKKYSALMKKLAKSKQGRMQSINAINKWAAGKTAAQITTQANKTVSKKSNLVSGATLVDSNNYLKSIATTATSNQ</sequence>
<gene>
    <name evidence="2" type="ORF">FD35_GL002329</name>
</gene>
<proteinExistence type="predicted"/>
<accession>A0A0R1RG83</accession>
<dbReference type="eggNOG" id="COG3409">
    <property type="taxonomic scope" value="Bacteria"/>
</dbReference>
<dbReference type="Proteomes" id="UP000051999">
    <property type="component" value="Unassembled WGS sequence"/>
</dbReference>
<comment type="caution">
    <text evidence="2">The sequence shown here is derived from an EMBL/GenBank/DDBJ whole genome shotgun (WGS) entry which is preliminary data.</text>
</comment>
<dbReference type="STRING" id="1114972.FD35_GL002329"/>
<feature type="chain" id="PRO_5006410003" evidence="1">
    <location>
        <begin position="32"/>
        <end position="346"/>
    </location>
</feature>